<gene>
    <name evidence="2" type="ORF">TPSB3V08_LOCUS4852</name>
</gene>
<sequence>MLWFILVLMCDAVVCSQIPTTDRDVSEPEVDSYEDLFIALKNDVTSYDDPLEPYSIEDEEISPRYVKETHVIRSLGDVPVFKSFKVTQDEYIPVKLINLENLDFSPLNMEYVN</sequence>
<feature type="signal peptide" evidence="1">
    <location>
        <begin position="1"/>
        <end position="16"/>
    </location>
</feature>
<organism evidence="2">
    <name type="scientific">Timema poppense</name>
    <name type="common">Walking stick</name>
    <dbReference type="NCBI Taxonomy" id="170557"/>
    <lineage>
        <taxon>Eukaryota</taxon>
        <taxon>Metazoa</taxon>
        <taxon>Ecdysozoa</taxon>
        <taxon>Arthropoda</taxon>
        <taxon>Hexapoda</taxon>
        <taxon>Insecta</taxon>
        <taxon>Pterygota</taxon>
        <taxon>Neoptera</taxon>
        <taxon>Polyneoptera</taxon>
        <taxon>Phasmatodea</taxon>
        <taxon>Timematodea</taxon>
        <taxon>Timematoidea</taxon>
        <taxon>Timematidae</taxon>
        <taxon>Timema</taxon>
    </lineage>
</organism>
<accession>A0A7R9H239</accession>
<dbReference type="EMBL" id="OD002424">
    <property type="protein sequence ID" value="CAD7405184.1"/>
    <property type="molecule type" value="Genomic_DNA"/>
</dbReference>
<reference evidence="2" key="1">
    <citation type="submission" date="2020-11" db="EMBL/GenBank/DDBJ databases">
        <authorList>
            <person name="Tran Van P."/>
        </authorList>
    </citation>
    <scope>NUCLEOTIDE SEQUENCE</scope>
</reference>
<evidence type="ECO:0000256" key="1">
    <source>
        <dbReference type="SAM" id="SignalP"/>
    </source>
</evidence>
<feature type="chain" id="PRO_5031057668" evidence="1">
    <location>
        <begin position="17"/>
        <end position="113"/>
    </location>
</feature>
<protein>
    <submittedName>
        <fullName evidence="2">Uncharacterized protein</fullName>
    </submittedName>
</protein>
<keyword evidence="1" id="KW-0732">Signal</keyword>
<evidence type="ECO:0000313" key="2">
    <source>
        <dbReference type="EMBL" id="CAD7405184.1"/>
    </source>
</evidence>
<name>A0A7R9H239_TIMPO</name>
<dbReference type="AlphaFoldDB" id="A0A7R9H239"/>
<proteinExistence type="predicted"/>